<dbReference type="EMBL" id="MLGG01000001">
    <property type="protein sequence ID" value="KAK1469437.1"/>
    <property type="molecule type" value="Genomic_DNA"/>
</dbReference>
<gene>
    <name evidence="3" type="ORF">CMEL01_01204</name>
</gene>
<feature type="signal peptide" evidence="2">
    <location>
        <begin position="1"/>
        <end position="26"/>
    </location>
</feature>
<proteinExistence type="predicted"/>
<name>A0AAI9Y3H3_9PEZI</name>
<feature type="chain" id="PRO_5042547278" description="Secreted protein" evidence="2">
    <location>
        <begin position="27"/>
        <end position="84"/>
    </location>
</feature>
<evidence type="ECO:0000313" key="3">
    <source>
        <dbReference type="EMBL" id="KAK1469437.1"/>
    </source>
</evidence>
<evidence type="ECO:0000313" key="4">
    <source>
        <dbReference type="Proteomes" id="UP001239795"/>
    </source>
</evidence>
<feature type="transmembrane region" description="Helical" evidence="1">
    <location>
        <begin position="44"/>
        <end position="64"/>
    </location>
</feature>
<sequence length="84" mass="10172">MRARRAWWLGLLQFFSLTTFFPSSFSNCRETWRKEGALQDFWRFSYFLAFCLSSFWVPNHWAVLDFLGETGDDTHTFWDGIKRM</sequence>
<protein>
    <recommendedName>
        <fullName evidence="5">Secreted protein</fullName>
    </recommendedName>
</protein>
<keyword evidence="2" id="KW-0732">Signal</keyword>
<reference evidence="3 4" key="1">
    <citation type="submission" date="2016-10" db="EMBL/GenBank/DDBJ databases">
        <title>The genome sequence of Colletotrichum fioriniae PJ7.</title>
        <authorList>
            <person name="Baroncelli R."/>
        </authorList>
    </citation>
    <scope>NUCLEOTIDE SEQUENCE [LARGE SCALE GENOMIC DNA]</scope>
    <source>
        <strain evidence="3">Col 31</strain>
    </source>
</reference>
<comment type="caution">
    <text evidence="3">The sequence shown here is derived from an EMBL/GenBank/DDBJ whole genome shotgun (WGS) entry which is preliminary data.</text>
</comment>
<accession>A0AAI9Y3H3</accession>
<keyword evidence="1" id="KW-0472">Membrane</keyword>
<dbReference type="Proteomes" id="UP001239795">
    <property type="component" value="Unassembled WGS sequence"/>
</dbReference>
<keyword evidence="4" id="KW-1185">Reference proteome</keyword>
<evidence type="ECO:0000256" key="1">
    <source>
        <dbReference type="SAM" id="Phobius"/>
    </source>
</evidence>
<keyword evidence="1" id="KW-0812">Transmembrane</keyword>
<organism evidence="3 4">
    <name type="scientific">Colletotrichum melonis</name>
    <dbReference type="NCBI Taxonomy" id="1209925"/>
    <lineage>
        <taxon>Eukaryota</taxon>
        <taxon>Fungi</taxon>
        <taxon>Dikarya</taxon>
        <taxon>Ascomycota</taxon>
        <taxon>Pezizomycotina</taxon>
        <taxon>Sordariomycetes</taxon>
        <taxon>Hypocreomycetidae</taxon>
        <taxon>Glomerellales</taxon>
        <taxon>Glomerellaceae</taxon>
        <taxon>Colletotrichum</taxon>
        <taxon>Colletotrichum acutatum species complex</taxon>
    </lineage>
</organism>
<evidence type="ECO:0000256" key="2">
    <source>
        <dbReference type="SAM" id="SignalP"/>
    </source>
</evidence>
<dbReference type="AlphaFoldDB" id="A0AAI9Y3H3"/>
<evidence type="ECO:0008006" key="5">
    <source>
        <dbReference type="Google" id="ProtNLM"/>
    </source>
</evidence>
<keyword evidence="1" id="KW-1133">Transmembrane helix</keyword>